<name>A0AAV5VQP4_9BILA</name>
<sequence length="168" mass="19340">VFQVRFNQPMHKHIHEEMKLRMNALKEADKGDTSQCLDKTGVGWPLDITPNCTEHSLKFRKLIFGAVVVLMQSNQDMAPVLRATAKEYNLAMPDNRIDERNTWKTGDDMNPTLAFNVVGDIQKTLRTAGECPKWTKIEFSDHLMRAFEYRHWEIGNCTWITKSTNGVS</sequence>
<dbReference type="EMBL" id="BTSY01000003">
    <property type="protein sequence ID" value="GMT20653.1"/>
    <property type="molecule type" value="Genomic_DNA"/>
</dbReference>
<gene>
    <name evidence="1" type="ORF">PFISCL1PPCAC_11950</name>
</gene>
<feature type="non-terminal residue" evidence="1">
    <location>
        <position position="1"/>
    </location>
</feature>
<comment type="caution">
    <text evidence="1">The sequence shown here is derived from an EMBL/GenBank/DDBJ whole genome shotgun (WGS) entry which is preliminary data.</text>
</comment>
<reference evidence="1" key="1">
    <citation type="submission" date="2023-10" db="EMBL/GenBank/DDBJ databases">
        <title>Genome assembly of Pristionchus species.</title>
        <authorList>
            <person name="Yoshida K."/>
            <person name="Sommer R.J."/>
        </authorList>
    </citation>
    <scope>NUCLEOTIDE SEQUENCE</scope>
    <source>
        <strain evidence="1">RS5133</strain>
    </source>
</reference>
<feature type="non-terminal residue" evidence="1">
    <location>
        <position position="168"/>
    </location>
</feature>
<keyword evidence="2" id="KW-1185">Reference proteome</keyword>
<protein>
    <submittedName>
        <fullName evidence="1">Uncharacterized protein</fullName>
    </submittedName>
</protein>
<dbReference type="AlphaFoldDB" id="A0AAV5VQP4"/>
<dbReference type="Proteomes" id="UP001432322">
    <property type="component" value="Unassembled WGS sequence"/>
</dbReference>
<accession>A0AAV5VQP4</accession>
<organism evidence="1 2">
    <name type="scientific">Pristionchus fissidentatus</name>
    <dbReference type="NCBI Taxonomy" id="1538716"/>
    <lineage>
        <taxon>Eukaryota</taxon>
        <taxon>Metazoa</taxon>
        <taxon>Ecdysozoa</taxon>
        <taxon>Nematoda</taxon>
        <taxon>Chromadorea</taxon>
        <taxon>Rhabditida</taxon>
        <taxon>Rhabditina</taxon>
        <taxon>Diplogasteromorpha</taxon>
        <taxon>Diplogasteroidea</taxon>
        <taxon>Neodiplogasteridae</taxon>
        <taxon>Pristionchus</taxon>
    </lineage>
</organism>
<proteinExistence type="predicted"/>
<evidence type="ECO:0000313" key="1">
    <source>
        <dbReference type="EMBL" id="GMT20653.1"/>
    </source>
</evidence>
<evidence type="ECO:0000313" key="2">
    <source>
        <dbReference type="Proteomes" id="UP001432322"/>
    </source>
</evidence>